<feature type="compositionally biased region" description="Low complexity" evidence="3">
    <location>
        <begin position="129"/>
        <end position="153"/>
    </location>
</feature>
<comment type="caution">
    <text evidence="2">Lacks conserved residue(s) required for the propagation of feature annotation.</text>
</comment>
<feature type="region of interest" description="Disordered" evidence="3">
    <location>
        <begin position="125"/>
        <end position="156"/>
    </location>
</feature>
<organism evidence="6 7">
    <name type="scientific">Mollisia scopiformis</name>
    <name type="common">Conifer needle endophyte fungus</name>
    <name type="synonym">Phialocephala scopiformis</name>
    <dbReference type="NCBI Taxonomy" id="149040"/>
    <lineage>
        <taxon>Eukaryota</taxon>
        <taxon>Fungi</taxon>
        <taxon>Dikarya</taxon>
        <taxon>Ascomycota</taxon>
        <taxon>Pezizomycotina</taxon>
        <taxon>Leotiomycetes</taxon>
        <taxon>Helotiales</taxon>
        <taxon>Mollisiaceae</taxon>
        <taxon>Mollisia</taxon>
    </lineage>
</organism>
<proteinExistence type="predicted"/>
<dbReference type="Pfam" id="PF00187">
    <property type="entry name" value="Chitin_bind_1"/>
    <property type="match status" value="1"/>
</dbReference>
<feature type="domain" description="Chitin-binding type-1" evidence="5">
    <location>
        <begin position="40"/>
        <end position="92"/>
    </location>
</feature>
<reference evidence="6 7" key="1">
    <citation type="submission" date="2015-10" db="EMBL/GenBank/DDBJ databases">
        <title>Full genome of DAOMC 229536 Phialocephala scopiformis, a fungal endophyte of spruce producing the potent anti-insectan compound rugulosin.</title>
        <authorList>
            <consortium name="DOE Joint Genome Institute"/>
            <person name="Walker A.K."/>
            <person name="Frasz S.L."/>
            <person name="Seifert K.A."/>
            <person name="Miller J.D."/>
            <person name="Mondo S.J."/>
            <person name="Labutti K."/>
            <person name="Lipzen A."/>
            <person name="Dockter R."/>
            <person name="Kennedy M."/>
            <person name="Grigoriev I.V."/>
            <person name="Spatafora J.W."/>
        </authorList>
    </citation>
    <scope>NUCLEOTIDE SEQUENCE [LARGE SCALE GENOMIC DNA]</scope>
    <source>
        <strain evidence="6 7">CBS 120377</strain>
    </source>
</reference>
<feature type="signal peptide" evidence="4">
    <location>
        <begin position="1"/>
        <end position="20"/>
    </location>
</feature>
<keyword evidence="7" id="KW-1185">Reference proteome</keyword>
<keyword evidence="1 2" id="KW-0147">Chitin-binding</keyword>
<dbReference type="STRING" id="149040.A0A194XII2"/>
<dbReference type="Proteomes" id="UP000070700">
    <property type="component" value="Unassembled WGS sequence"/>
</dbReference>
<dbReference type="KEGG" id="psco:LY89DRAFT_682755"/>
<accession>A0A194XII2</accession>
<evidence type="ECO:0000313" key="7">
    <source>
        <dbReference type="Proteomes" id="UP000070700"/>
    </source>
</evidence>
<protein>
    <recommendedName>
        <fullName evidence="5">Chitin-binding type-1 domain-containing protein</fullName>
    </recommendedName>
</protein>
<dbReference type="PROSITE" id="PS50941">
    <property type="entry name" value="CHIT_BIND_I_2"/>
    <property type="match status" value="1"/>
</dbReference>
<dbReference type="InterPro" id="IPR036861">
    <property type="entry name" value="Endochitinase-like_sf"/>
</dbReference>
<evidence type="ECO:0000256" key="3">
    <source>
        <dbReference type="SAM" id="MobiDB-lite"/>
    </source>
</evidence>
<dbReference type="AlphaFoldDB" id="A0A194XII2"/>
<dbReference type="GO" id="GO:0008061">
    <property type="term" value="F:chitin binding"/>
    <property type="evidence" value="ECO:0007669"/>
    <property type="project" value="UniProtKB-UniRule"/>
</dbReference>
<dbReference type="GeneID" id="28824289"/>
<dbReference type="EMBL" id="KQ947410">
    <property type="protein sequence ID" value="KUJ19929.1"/>
    <property type="molecule type" value="Genomic_DNA"/>
</dbReference>
<keyword evidence="4" id="KW-0732">Signal</keyword>
<keyword evidence="2" id="KW-1015">Disulfide bond</keyword>
<evidence type="ECO:0000256" key="1">
    <source>
        <dbReference type="ARBA" id="ARBA00022669"/>
    </source>
</evidence>
<name>A0A194XII2_MOLSC</name>
<dbReference type="InterPro" id="IPR001002">
    <property type="entry name" value="Chitin-bd_1"/>
</dbReference>
<dbReference type="OrthoDB" id="2125469at2759"/>
<dbReference type="SMART" id="SM00270">
    <property type="entry name" value="ChtBD1"/>
    <property type="match status" value="1"/>
</dbReference>
<sequence>MRTNIVSLAFGLTLATLSYALSSDDATLHPFLSKRVVSPDNTCGDVYGGANNGYTCDASVNAGGCCSQYGYCGISMHYCSTGCQSDFGNCSVASTQPTDDTLTCGPSNGNLQCDSELRRRQEGAIDKVATSSTPSPSKTSSKASAASQTSTSSCEMENGSWCGRTNTFSNQQSCQQAYVNCYGQTVKCMGGGSQNLGVCTTWTQTCFNLNAYCQNCSDGEDCHNAGFVS</sequence>
<gene>
    <name evidence="6" type="ORF">LY89DRAFT_682755</name>
</gene>
<dbReference type="SUPFAM" id="SSF57016">
    <property type="entry name" value="Plant lectins/antimicrobial peptides"/>
    <property type="match status" value="1"/>
</dbReference>
<feature type="disulfide bond" evidence="2">
    <location>
        <begin position="65"/>
        <end position="79"/>
    </location>
</feature>
<evidence type="ECO:0000313" key="6">
    <source>
        <dbReference type="EMBL" id="KUJ19929.1"/>
    </source>
</evidence>
<evidence type="ECO:0000259" key="5">
    <source>
        <dbReference type="PROSITE" id="PS50941"/>
    </source>
</evidence>
<evidence type="ECO:0000256" key="4">
    <source>
        <dbReference type="SAM" id="SignalP"/>
    </source>
</evidence>
<feature type="chain" id="PRO_5008268285" description="Chitin-binding type-1 domain-containing protein" evidence="4">
    <location>
        <begin position="21"/>
        <end position="229"/>
    </location>
</feature>
<dbReference type="InParanoid" id="A0A194XII2"/>
<dbReference type="Gene3D" id="3.30.60.10">
    <property type="entry name" value="Endochitinase-like"/>
    <property type="match status" value="1"/>
</dbReference>
<dbReference type="RefSeq" id="XP_018074284.1">
    <property type="nucleotide sequence ID" value="XM_018214563.1"/>
</dbReference>
<evidence type="ECO:0000256" key="2">
    <source>
        <dbReference type="PROSITE-ProRule" id="PRU00261"/>
    </source>
</evidence>